<evidence type="ECO:0000313" key="1">
    <source>
        <dbReference type="EMBL" id="KAE8099213.1"/>
    </source>
</evidence>
<dbReference type="Proteomes" id="UP000327013">
    <property type="component" value="Chromosome 7"/>
</dbReference>
<organism evidence="1 2">
    <name type="scientific">Carpinus fangiana</name>
    <dbReference type="NCBI Taxonomy" id="176857"/>
    <lineage>
        <taxon>Eukaryota</taxon>
        <taxon>Viridiplantae</taxon>
        <taxon>Streptophyta</taxon>
        <taxon>Embryophyta</taxon>
        <taxon>Tracheophyta</taxon>
        <taxon>Spermatophyta</taxon>
        <taxon>Magnoliopsida</taxon>
        <taxon>eudicotyledons</taxon>
        <taxon>Gunneridae</taxon>
        <taxon>Pentapetalae</taxon>
        <taxon>rosids</taxon>
        <taxon>fabids</taxon>
        <taxon>Fagales</taxon>
        <taxon>Betulaceae</taxon>
        <taxon>Carpinus</taxon>
    </lineage>
</organism>
<proteinExistence type="predicted"/>
<dbReference type="EMBL" id="CM017327">
    <property type="protein sequence ID" value="KAE8099213.1"/>
    <property type="molecule type" value="Genomic_DNA"/>
</dbReference>
<accession>A0A5N6RJJ5</accession>
<sequence>MISATAISNAVCPYPSENLSVQKCLPSTSVEVERRSFVEAAEHMHVGTQQNSGRGCSAARDVDPDWDGTVDWGYPCGLVLE</sequence>
<name>A0A5N6RJJ5_9ROSI</name>
<evidence type="ECO:0000313" key="2">
    <source>
        <dbReference type="Proteomes" id="UP000327013"/>
    </source>
</evidence>
<dbReference type="AlphaFoldDB" id="A0A5N6RJJ5"/>
<protein>
    <submittedName>
        <fullName evidence="1">Uncharacterized protein</fullName>
    </submittedName>
</protein>
<keyword evidence="2" id="KW-1185">Reference proteome</keyword>
<reference evidence="1 2" key="1">
    <citation type="submission" date="2019-06" db="EMBL/GenBank/DDBJ databases">
        <title>A chromosomal-level reference genome of Carpinus fangiana (Coryloideae, Betulaceae).</title>
        <authorList>
            <person name="Yang X."/>
            <person name="Wang Z."/>
            <person name="Zhang L."/>
            <person name="Hao G."/>
            <person name="Liu J."/>
            <person name="Yang Y."/>
        </authorList>
    </citation>
    <scope>NUCLEOTIDE SEQUENCE [LARGE SCALE GENOMIC DNA]</scope>
    <source>
        <strain evidence="1">Cfa_2016G</strain>
        <tissue evidence="1">Leaf</tissue>
    </source>
</reference>
<gene>
    <name evidence="1" type="ORF">FH972_017211</name>
</gene>